<feature type="signal peptide" evidence="1">
    <location>
        <begin position="1"/>
        <end position="23"/>
    </location>
</feature>
<dbReference type="RefSeq" id="WP_065140982.1">
    <property type="nucleotide sequence ID" value="NZ_LZLM01000092.1"/>
</dbReference>
<accession>A0A1A3KGI6</accession>
<comment type="caution">
    <text evidence="2">The sequence shown here is derived from an EMBL/GenBank/DDBJ whole genome shotgun (WGS) entry which is preliminary data.</text>
</comment>
<dbReference type="AlphaFoldDB" id="A0A1A3KGI6"/>
<protein>
    <recommendedName>
        <fullName evidence="4">DUF2613 domain-containing protein</fullName>
    </recommendedName>
</protein>
<proteinExistence type="predicted"/>
<name>A0A1A3KGI6_MYCAS</name>
<reference evidence="2 3" key="1">
    <citation type="submission" date="2016-06" db="EMBL/GenBank/DDBJ databases">
        <authorList>
            <person name="Kjaerup R.B."/>
            <person name="Dalgaard T.S."/>
            <person name="Juul-Madsen H.R."/>
        </authorList>
    </citation>
    <scope>NUCLEOTIDE SEQUENCE [LARGE SCALE GENOMIC DNA]</scope>
    <source>
        <strain evidence="2 3">1276495.2</strain>
    </source>
</reference>
<sequence>MPRFTWTAVAASIVAGLSLGAVATVGATLVAQGGPPAVRKAPAPVVSTVVQYGDRLGADPRSLKP</sequence>
<feature type="chain" id="PRO_5039275128" description="DUF2613 domain-containing protein" evidence="1">
    <location>
        <begin position="24"/>
        <end position="65"/>
    </location>
</feature>
<keyword evidence="1" id="KW-0732">Signal</keyword>
<dbReference type="InterPro" id="IPR022566">
    <property type="entry name" value="DUF2613"/>
</dbReference>
<evidence type="ECO:0000256" key="1">
    <source>
        <dbReference type="SAM" id="SignalP"/>
    </source>
</evidence>
<dbReference type="EMBL" id="LZLM01000092">
    <property type="protein sequence ID" value="OBJ83529.1"/>
    <property type="molecule type" value="Genomic_DNA"/>
</dbReference>
<evidence type="ECO:0000313" key="2">
    <source>
        <dbReference type="EMBL" id="OBJ83529.1"/>
    </source>
</evidence>
<gene>
    <name evidence="2" type="ORF">A5640_18630</name>
</gene>
<organism evidence="2 3">
    <name type="scientific">Mycobacterium asiaticum</name>
    <dbReference type="NCBI Taxonomy" id="1790"/>
    <lineage>
        <taxon>Bacteria</taxon>
        <taxon>Bacillati</taxon>
        <taxon>Actinomycetota</taxon>
        <taxon>Actinomycetes</taxon>
        <taxon>Mycobacteriales</taxon>
        <taxon>Mycobacteriaceae</taxon>
        <taxon>Mycobacterium</taxon>
    </lineage>
</organism>
<evidence type="ECO:0008006" key="4">
    <source>
        <dbReference type="Google" id="ProtNLM"/>
    </source>
</evidence>
<evidence type="ECO:0000313" key="3">
    <source>
        <dbReference type="Proteomes" id="UP000093925"/>
    </source>
</evidence>
<dbReference type="Proteomes" id="UP000093925">
    <property type="component" value="Unassembled WGS sequence"/>
</dbReference>
<dbReference type="Pfam" id="PF11021">
    <property type="entry name" value="DUF2613"/>
    <property type="match status" value="1"/>
</dbReference>